<accession>A0A9P8CHH2</accession>
<dbReference type="AlphaFoldDB" id="A0A9P8CHH2"/>
<proteinExistence type="predicted"/>
<dbReference type="EMBL" id="MU253776">
    <property type="protein sequence ID" value="KAG9247304.1"/>
    <property type="molecule type" value="Genomic_DNA"/>
</dbReference>
<organism evidence="1 2">
    <name type="scientific">Calycina marina</name>
    <dbReference type="NCBI Taxonomy" id="1763456"/>
    <lineage>
        <taxon>Eukaryota</taxon>
        <taxon>Fungi</taxon>
        <taxon>Dikarya</taxon>
        <taxon>Ascomycota</taxon>
        <taxon>Pezizomycotina</taxon>
        <taxon>Leotiomycetes</taxon>
        <taxon>Helotiales</taxon>
        <taxon>Pezizellaceae</taxon>
        <taxon>Calycina</taxon>
    </lineage>
</organism>
<reference evidence="1" key="1">
    <citation type="journal article" date="2021" name="IMA Fungus">
        <title>Genomic characterization of three marine fungi, including Emericellopsis atlantica sp. nov. with signatures of a generalist lifestyle and marine biomass degradation.</title>
        <authorList>
            <person name="Hagestad O.C."/>
            <person name="Hou L."/>
            <person name="Andersen J.H."/>
            <person name="Hansen E.H."/>
            <person name="Altermark B."/>
            <person name="Li C."/>
            <person name="Kuhnert E."/>
            <person name="Cox R.J."/>
            <person name="Crous P.W."/>
            <person name="Spatafora J.W."/>
            <person name="Lail K."/>
            <person name="Amirebrahimi M."/>
            <person name="Lipzen A."/>
            <person name="Pangilinan J."/>
            <person name="Andreopoulos W."/>
            <person name="Hayes R.D."/>
            <person name="Ng V."/>
            <person name="Grigoriev I.V."/>
            <person name="Jackson S.A."/>
            <person name="Sutton T.D.S."/>
            <person name="Dobson A.D.W."/>
            <person name="Rama T."/>
        </authorList>
    </citation>
    <scope>NUCLEOTIDE SEQUENCE</scope>
    <source>
        <strain evidence="1">TRa3180A</strain>
    </source>
</reference>
<comment type="caution">
    <text evidence="1">The sequence shown here is derived from an EMBL/GenBank/DDBJ whole genome shotgun (WGS) entry which is preliminary data.</text>
</comment>
<name>A0A9P8CHH2_9HELO</name>
<keyword evidence="2" id="KW-1185">Reference proteome</keyword>
<dbReference type="Proteomes" id="UP000887226">
    <property type="component" value="Unassembled WGS sequence"/>
</dbReference>
<sequence length="161" mass="16878">MPHRLLKILALARTSSWLYEAILSAGITLAGSLESCTAVAIVGAKGNIIGHYTVTADNILNQHTGDFGDMAARNDEHAASLAIPRLFAANPESLPRGNKNLKAAIDSLTGSDATMLAHLTTVSQKTHASTTWQDGNGATLYVDVPILGSQSIKSIESAVAR</sequence>
<gene>
    <name evidence="1" type="ORF">BJ878DRAFT_539445</name>
</gene>
<protein>
    <submittedName>
        <fullName evidence="1">Uncharacterized protein</fullName>
    </submittedName>
</protein>
<evidence type="ECO:0000313" key="2">
    <source>
        <dbReference type="Proteomes" id="UP000887226"/>
    </source>
</evidence>
<evidence type="ECO:0000313" key="1">
    <source>
        <dbReference type="EMBL" id="KAG9247304.1"/>
    </source>
</evidence>